<evidence type="ECO:0000313" key="2">
    <source>
        <dbReference type="Proteomes" id="UP000016743"/>
    </source>
</evidence>
<reference evidence="1 2" key="1">
    <citation type="journal article" date="2013" name="Genome Announc.">
        <title>Complete Genome Sequence of Leifsonia xyli subsp. cynodontis Strain DSM46306, a Gram-Positive Bacterial Pathogen of Grasses.</title>
        <authorList>
            <person name="Monteiro-Vitorello C.B."/>
            <person name="Zerillo M.M."/>
            <person name="Van Sluys M.A."/>
            <person name="Camargo L.E."/>
            <person name="Kitajima J.P."/>
        </authorList>
    </citation>
    <scope>NUCLEOTIDE SEQUENCE [LARGE SCALE GENOMIC DNA]</scope>
    <source>
        <strain evidence="1 2">DSM 46306</strain>
    </source>
</reference>
<sequence>MGGVIRVLPEAGCDSPGQDAQIVLPQARPLPRGSAGEVQGMPMLAPGTVLILSPEAPRGSSSEECRLFSEEHAGMCVPTQCGKRLHASPGMAKVPGRFAARDLALTLPDLDSNQEPAG</sequence>
<dbReference type="Proteomes" id="UP000016743">
    <property type="component" value="Chromosome"/>
</dbReference>
<dbReference type="EMBL" id="CP006734">
    <property type="protein sequence ID" value="AGW41457.1"/>
    <property type="molecule type" value="Genomic_DNA"/>
</dbReference>
<dbReference type="HOGENOM" id="CLU_2070166_0_0_11"/>
<keyword evidence="2" id="KW-1185">Reference proteome</keyword>
<organism evidence="1 2">
    <name type="scientific">Leifsonia xyli subsp. cynodontis DSM 46306</name>
    <dbReference type="NCBI Taxonomy" id="1389489"/>
    <lineage>
        <taxon>Bacteria</taxon>
        <taxon>Bacillati</taxon>
        <taxon>Actinomycetota</taxon>
        <taxon>Actinomycetes</taxon>
        <taxon>Micrococcales</taxon>
        <taxon>Microbacteriaceae</taxon>
        <taxon>Leifsonia</taxon>
    </lineage>
</organism>
<dbReference type="KEGG" id="lxy:O159_13910"/>
<evidence type="ECO:0000313" key="1">
    <source>
        <dbReference type="EMBL" id="AGW41457.1"/>
    </source>
</evidence>
<accession>U3P986</accession>
<proteinExistence type="predicted"/>
<protein>
    <submittedName>
        <fullName evidence="1">Uncharacterized protein</fullName>
    </submittedName>
</protein>
<gene>
    <name evidence="1" type="ORF">O159_13910</name>
</gene>
<name>U3P986_LEIXC</name>
<dbReference type="AlphaFoldDB" id="U3P986"/>